<dbReference type="RefSeq" id="WP_344428763.1">
    <property type="nucleotide sequence ID" value="NZ_BAAANN010000036.1"/>
</dbReference>
<sequence>MAQGYLSDEAVLAQAVNAANAAVSEMRTVYSKVNMLSPEIAIVNASGSGNMLTQRFDSWNMKFKEVVAKLDELNAKLNKVRTENIQRDHETQGQTR</sequence>
<evidence type="ECO:0008006" key="3">
    <source>
        <dbReference type="Google" id="ProtNLM"/>
    </source>
</evidence>
<gene>
    <name evidence="1" type="ORF">GCM10009754_68960</name>
</gene>
<dbReference type="Proteomes" id="UP001501116">
    <property type="component" value="Unassembled WGS sequence"/>
</dbReference>
<protein>
    <recommendedName>
        <fullName evidence="3">WXG100 family type VII secretion target</fullName>
    </recommendedName>
</protein>
<organism evidence="1 2">
    <name type="scientific">Amycolatopsis minnesotensis</name>
    <dbReference type="NCBI Taxonomy" id="337894"/>
    <lineage>
        <taxon>Bacteria</taxon>
        <taxon>Bacillati</taxon>
        <taxon>Actinomycetota</taxon>
        <taxon>Actinomycetes</taxon>
        <taxon>Pseudonocardiales</taxon>
        <taxon>Pseudonocardiaceae</taxon>
        <taxon>Amycolatopsis</taxon>
    </lineage>
</organism>
<comment type="caution">
    <text evidence="1">The sequence shown here is derived from an EMBL/GenBank/DDBJ whole genome shotgun (WGS) entry which is preliminary data.</text>
</comment>
<keyword evidence="2" id="KW-1185">Reference proteome</keyword>
<accession>A0ABN2S9P6</accession>
<evidence type="ECO:0000313" key="2">
    <source>
        <dbReference type="Proteomes" id="UP001501116"/>
    </source>
</evidence>
<evidence type="ECO:0000313" key="1">
    <source>
        <dbReference type="EMBL" id="GAA1982257.1"/>
    </source>
</evidence>
<proteinExistence type="predicted"/>
<reference evidence="1 2" key="1">
    <citation type="journal article" date="2019" name="Int. J. Syst. Evol. Microbiol.">
        <title>The Global Catalogue of Microorganisms (GCM) 10K type strain sequencing project: providing services to taxonomists for standard genome sequencing and annotation.</title>
        <authorList>
            <consortium name="The Broad Institute Genomics Platform"/>
            <consortium name="The Broad Institute Genome Sequencing Center for Infectious Disease"/>
            <person name="Wu L."/>
            <person name="Ma J."/>
        </authorList>
    </citation>
    <scope>NUCLEOTIDE SEQUENCE [LARGE SCALE GENOMIC DNA]</scope>
    <source>
        <strain evidence="1 2">JCM 14545</strain>
    </source>
</reference>
<dbReference type="EMBL" id="BAAANN010000036">
    <property type="protein sequence ID" value="GAA1982257.1"/>
    <property type="molecule type" value="Genomic_DNA"/>
</dbReference>
<name>A0ABN2S9P6_9PSEU</name>